<dbReference type="RefSeq" id="WP_165246185.1">
    <property type="nucleotide sequence ID" value="NZ_JAAKZV010000530.1"/>
</dbReference>
<gene>
    <name evidence="2" type="ORF">G5C51_41970</name>
</gene>
<comment type="caution">
    <text evidence="2">The sequence shown here is derived from an EMBL/GenBank/DDBJ whole genome shotgun (WGS) entry which is preliminary data.</text>
</comment>
<dbReference type="Proteomes" id="UP000481583">
    <property type="component" value="Unassembled WGS sequence"/>
</dbReference>
<keyword evidence="3" id="KW-1185">Reference proteome</keyword>
<dbReference type="GO" id="GO:0003677">
    <property type="term" value="F:DNA binding"/>
    <property type="evidence" value="ECO:0007669"/>
    <property type="project" value="InterPro"/>
</dbReference>
<dbReference type="InterPro" id="IPR001387">
    <property type="entry name" value="Cro/C1-type_HTH"/>
</dbReference>
<sequence>MYGRRNALGWSAAELAGRAGMSEEEIERIEESGTDPTLGLLEQLAAAFESGARSLRSTPGATS</sequence>
<accession>A0A6G4UF48</accession>
<dbReference type="Pfam" id="PF01381">
    <property type="entry name" value="HTH_3"/>
    <property type="match status" value="1"/>
</dbReference>
<evidence type="ECO:0000313" key="2">
    <source>
        <dbReference type="EMBL" id="NGN70436.1"/>
    </source>
</evidence>
<evidence type="ECO:0000259" key="1">
    <source>
        <dbReference type="PROSITE" id="PS50943"/>
    </source>
</evidence>
<evidence type="ECO:0000313" key="3">
    <source>
        <dbReference type="Proteomes" id="UP000481583"/>
    </source>
</evidence>
<reference evidence="2 3" key="1">
    <citation type="submission" date="2020-02" db="EMBL/GenBank/DDBJ databases">
        <title>Whole-genome analyses of novel actinobacteria.</title>
        <authorList>
            <person name="Sahin N."/>
        </authorList>
    </citation>
    <scope>NUCLEOTIDE SEQUENCE [LARGE SCALE GENOMIC DNA]</scope>
    <source>
        <strain evidence="2 3">A7024</strain>
    </source>
</reference>
<dbReference type="EMBL" id="JAAKZV010000530">
    <property type="protein sequence ID" value="NGN70436.1"/>
    <property type="molecule type" value="Genomic_DNA"/>
</dbReference>
<dbReference type="SMART" id="SM00530">
    <property type="entry name" value="HTH_XRE"/>
    <property type="match status" value="1"/>
</dbReference>
<name>A0A6G4UF48_9ACTN</name>
<dbReference type="SUPFAM" id="SSF47413">
    <property type="entry name" value="lambda repressor-like DNA-binding domains"/>
    <property type="match status" value="1"/>
</dbReference>
<feature type="domain" description="HTH cro/C1-type" evidence="1">
    <location>
        <begin position="5"/>
        <end position="55"/>
    </location>
</feature>
<dbReference type="InterPro" id="IPR010982">
    <property type="entry name" value="Lambda_DNA-bd_dom_sf"/>
</dbReference>
<dbReference type="PROSITE" id="PS50943">
    <property type="entry name" value="HTH_CROC1"/>
    <property type="match status" value="1"/>
</dbReference>
<proteinExistence type="predicted"/>
<dbReference type="AlphaFoldDB" id="A0A6G4UF48"/>
<organism evidence="2 3">
    <name type="scientific">Streptomyces coryli</name>
    <dbReference type="NCBI Taxonomy" id="1128680"/>
    <lineage>
        <taxon>Bacteria</taxon>
        <taxon>Bacillati</taxon>
        <taxon>Actinomycetota</taxon>
        <taxon>Actinomycetes</taxon>
        <taxon>Kitasatosporales</taxon>
        <taxon>Streptomycetaceae</taxon>
        <taxon>Streptomyces</taxon>
    </lineage>
</organism>
<dbReference type="Gene3D" id="1.10.260.40">
    <property type="entry name" value="lambda repressor-like DNA-binding domains"/>
    <property type="match status" value="1"/>
</dbReference>
<protein>
    <submittedName>
        <fullName evidence="2">Helix-turn-helix transcriptional regulator</fullName>
    </submittedName>
</protein>